<name>A0A3E4WUN8_PHOVU</name>
<comment type="caution">
    <text evidence="3">The sequence shown here is derived from an EMBL/GenBank/DDBJ whole genome shotgun (WGS) entry which is preliminary data.</text>
</comment>
<dbReference type="EMBL" id="JAWDET010000006">
    <property type="protein sequence ID" value="MDU0240310.1"/>
    <property type="molecule type" value="Genomic_DNA"/>
</dbReference>
<evidence type="ECO:0000313" key="3">
    <source>
        <dbReference type="EMBL" id="RGM45988.1"/>
    </source>
</evidence>
<dbReference type="Pfam" id="PF08665">
    <property type="entry name" value="PglZ"/>
    <property type="match status" value="1"/>
</dbReference>
<organism evidence="3 5">
    <name type="scientific">Phocaeicola vulgatus</name>
    <name type="common">Bacteroides vulgatus</name>
    <dbReference type="NCBI Taxonomy" id="821"/>
    <lineage>
        <taxon>Bacteria</taxon>
        <taxon>Pseudomonadati</taxon>
        <taxon>Bacteroidota</taxon>
        <taxon>Bacteroidia</taxon>
        <taxon>Bacteroidales</taxon>
        <taxon>Bacteroidaceae</taxon>
        <taxon>Phocaeicola</taxon>
    </lineage>
</organism>
<dbReference type="Proteomes" id="UP000261003">
    <property type="component" value="Unassembled WGS sequence"/>
</dbReference>
<evidence type="ECO:0000313" key="4">
    <source>
        <dbReference type="EMBL" id="RGW50714.1"/>
    </source>
</evidence>
<dbReference type="Proteomes" id="UP001199363">
    <property type="component" value="Unassembled WGS sequence"/>
</dbReference>
<reference evidence="5 6" key="1">
    <citation type="submission" date="2018-08" db="EMBL/GenBank/DDBJ databases">
        <title>A genome reference for cultivated species of the human gut microbiota.</title>
        <authorList>
            <person name="Zou Y."/>
            <person name="Xue W."/>
            <person name="Luo G."/>
        </authorList>
    </citation>
    <scope>NUCLEOTIDE SEQUENCE [LARGE SCALE GENOMIC DNA]</scope>
    <source>
        <strain evidence="4 6">AF12-25</strain>
        <strain evidence="3 5">OM08-13BH</strain>
    </source>
</reference>
<evidence type="ECO:0000313" key="5">
    <source>
        <dbReference type="Proteomes" id="UP000261003"/>
    </source>
</evidence>
<evidence type="ECO:0000313" key="1">
    <source>
        <dbReference type="EMBL" id="MCB7283144.1"/>
    </source>
</evidence>
<accession>A0A3E4WUN8</accession>
<dbReference type="NCBIfam" id="TIGR02687">
    <property type="entry name" value="BREX-1 system phosphatase PglZ type A"/>
    <property type="match status" value="1"/>
</dbReference>
<protein>
    <submittedName>
        <fullName evidence="3">BREX-1 system phosphatase PglZ type A</fullName>
    </submittedName>
</protein>
<gene>
    <name evidence="3" type="primary">pglZ</name>
    <name evidence="4" type="ORF">DWV70_00500</name>
    <name evidence="3" type="ORF">DXC16_05455</name>
    <name evidence="1" type="ORF">LI282_19185</name>
    <name evidence="2" type="ORF">RVH43_06640</name>
</gene>
<dbReference type="EMBL" id="QSAI01000001">
    <property type="protein sequence ID" value="RGW50714.1"/>
    <property type="molecule type" value="Genomic_DNA"/>
</dbReference>
<reference evidence="1" key="2">
    <citation type="submission" date="2021-10" db="EMBL/GenBank/DDBJ databases">
        <title>Collection of gut derived symbiotic bacterial strains cultured from healthy donors.</title>
        <authorList>
            <person name="Lin H."/>
            <person name="Littmann E."/>
            <person name="Kohout C."/>
            <person name="Pamer E.G."/>
        </authorList>
    </citation>
    <scope>NUCLEOTIDE SEQUENCE</scope>
    <source>
        <strain evidence="1">DFI.1.167</strain>
    </source>
</reference>
<evidence type="ECO:0000313" key="2">
    <source>
        <dbReference type="EMBL" id="MDU0240310.1"/>
    </source>
</evidence>
<sequence>MVQERIYNYFERNPQLHVLFIFDRMDIIQTELGEVKEWADGYIYKVFDGAWFNTKYAIENTWKDKRIVLLFPVETYPHSEEQQLQFPLLDMLKANMEYKEDDYASFMQQYNLPERFRSFIKKNIAEIMSSKIHNILNGHIDSSTFSEDLVCRAFISNYLGEKKLLDWETIIVKMVVLDVTSEGKKHADFWHKLSKNVDASKAINDKLTKLFGVSYNLNLPQKMKCVAECMKYNCITQLLDAMPGDSYKQYKISNSVILDQVNKIYEWGTHDRMLSEKFIQSMRILSSDIKEEEIINIYGIDANYFYFTEALCWPILKEILEKKLMADPEDVNDRMRELALKLPVDSYIQIVIRFIGQSALFYMQIRGLGTLKLNSTKEYVNKYITEFYQVDMFYRRTLEAYHELLTKENPIELVLNAAKRQLDLEYAKIANLLNLEWLTCVEEKGTWFTETGLKHQEDFYANESDPNVKQVVIISDALRYEVAMELMQRLAKEKHMATIEAYQAMLPTETKFCKPSLLPHHSLELFGTDMAVDGVVLTTTEQRTAHLNKYRDGGICVRYEDVMNGDQTSTRELFKRPLVYIFHETIDEASHSQSPFEVISACRKAIDQLAVLIKRLHASWNVTNVLLTADHGFLYNDMKFEDKDKHSITDISVEKKTRYYLTDSTAKVEGIVKFPLEKVSAIKSQTPLWVGVSVGTNRLAASGGYNFAHGGASLQEMIIPVIRSQQKRTNKTEKVGVTLMNHNLNMVSSRLKFQLIQSEAVSMTMMERKIVCCIYNGDEPVTQEKELTLNSTDATNLNNRVYEVTLNLNKSISASMLQLRIYATDDRLNPLIRETVKNNTMIEQDF</sequence>
<dbReference type="EMBL" id="QSTG01000006">
    <property type="protein sequence ID" value="RGM45988.1"/>
    <property type="molecule type" value="Genomic_DNA"/>
</dbReference>
<dbReference type="EMBL" id="JAJCQG010000085">
    <property type="protein sequence ID" value="MCB7283144.1"/>
    <property type="molecule type" value="Genomic_DNA"/>
</dbReference>
<dbReference type="Proteomes" id="UP000285469">
    <property type="component" value="Unassembled WGS sequence"/>
</dbReference>
<reference evidence="2" key="3">
    <citation type="submission" date="2023-10" db="EMBL/GenBank/DDBJ databases">
        <title>Genome of Potential pathogenic bacteria in Crohn's disease.</title>
        <authorList>
            <person name="Rodriguez-Palacios A."/>
        </authorList>
    </citation>
    <scope>NUCLEOTIDE SEQUENCE</scope>
    <source>
        <strain evidence="2">CavFT-hAR11</strain>
    </source>
</reference>
<evidence type="ECO:0000313" key="6">
    <source>
        <dbReference type="Proteomes" id="UP000285469"/>
    </source>
</evidence>
<dbReference type="InterPro" id="IPR014060">
    <property type="entry name" value="PglZ"/>
</dbReference>
<dbReference type="Proteomes" id="UP001181239">
    <property type="component" value="Unassembled WGS sequence"/>
</dbReference>
<dbReference type="AlphaFoldDB" id="A0A3E4WUN8"/>
<dbReference type="RefSeq" id="WP_009275687.1">
    <property type="nucleotide sequence ID" value="NZ_DAWDIY010000012.1"/>
</dbReference>
<proteinExistence type="predicted"/>